<dbReference type="AlphaFoldDB" id="A0ABD4KPH5"/>
<sequence length="116" mass="12840">MIRNVQFDTYGNGLSTGTIRVGFELCYVGFFVFDECRYMGGDTTMFLMGGKVTFVGDGSLFSLYSQFREQDEAPEMGADSSLKLCDGCKNTFASNQEECPDCKQYANVAPIRGVRS</sequence>
<accession>A0ABD4KPH5</accession>
<dbReference type="EMBL" id="RDOM01000050">
    <property type="protein sequence ID" value="MBF4273481.1"/>
    <property type="molecule type" value="Genomic_DNA"/>
</dbReference>
<comment type="caution">
    <text evidence="1">The sequence shown here is derived from an EMBL/GenBank/DDBJ whole genome shotgun (WGS) entry which is preliminary data.</text>
</comment>
<evidence type="ECO:0000313" key="2">
    <source>
        <dbReference type="Proteomes" id="UP000722957"/>
    </source>
</evidence>
<name>A0ABD4KPH5_VIBAN</name>
<gene>
    <name evidence="1" type="ORF">EAY07_15895</name>
</gene>
<dbReference type="RefSeq" id="WP_194552922.1">
    <property type="nucleotide sequence ID" value="NZ_JAHGUO010000082.1"/>
</dbReference>
<organism evidence="1 2">
    <name type="scientific">Vibrio anguillarum</name>
    <name type="common">Listonella anguillarum</name>
    <dbReference type="NCBI Taxonomy" id="55601"/>
    <lineage>
        <taxon>Bacteria</taxon>
        <taxon>Pseudomonadati</taxon>
        <taxon>Pseudomonadota</taxon>
        <taxon>Gammaproteobacteria</taxon>
        <taxon>Vibrionales</taxon>
        <taxon>Vibrionaceae</taxon>
        <taxon>Vibrio</taxon>
    </lineage>
</organism>
<protein>
    <submittedName>
        <fullName evidence="1">Uncharacterized protein</fullName>
    </submittedName>
</protein>
<evidence type="ECO:0000313" key="1">
    <source>
        <dbReference type="EMBL" id="MBF4273481.1"/>
    </source>
</evidence>
<proteinExistence type="predicted"/>
<dbReference type="Proteomes" id="UP000722957">
    <property type="component" value="Unassembled WGS sequence"/>
</dbReference>
<reference evidence="1 2" key="1">
    <citation type="journal article" date="2021" name="PeerJ">
        <title>Analysis of 44 Vibrio anguillarum genomes reveals high genetic diversity.</title>
        <authorList>
            <person name="Hansen M.J."/>
            <person name="Dalsgaard I."/>
        </authorList>
    </citation>
    <scope>NUCLEOTIDE SEQUENCE [LARGE SCALE GENOMIC DNA]</scope>
    <source>
        <strain evidence="1 2">17-16730-2A</strain>
    </source>
</reference>